<feature type="transmembrane region" description="Helical" evidence="6">
    <location>
        <begin position="325"/>
        <end position="351"/>
    </location>
</feature>
<dbReference type="InterPro" id="IPR036259">
    <property type="entry name" value="MFS_trans_sf"/>
</dbReference>
<comment type="subcellular location">
    <subcellularLocation>
        <location evidence="1">Membrane</location>
        <topology evidence="1">Multi-pass membrane protein</topology>
    </subcellularLocation>
</comment>
<keyword evidence="2 6" id="KW-0812">Transmembrane</keyword>
<dbReference type="EMBL" id="KV419394">
    <property type="protein sequence ID" value="KZS98714.1"/>
    <property type="molecule type" value="Genomic_DNA"/>
</dbReference>
<evidence type="ECO:0000256" key="6">
    <source>
        <dbReference type="SAM" id="Phobius"/>
    </source>
</evidence>
<dbReference type="GO" id="GO:0022857">
    <property type="term" value="F:transmembrane transporter activity"/>
    <property type="evidence" value="ECO:0007669"/>
    <property type="project" value="InterPro"/>
</dbReference>
<evidence type="ECO:0000256" key="4">
    <source>
        <dbReference type="ARBA" id="ARBA00023136"/>
    </source>
</evidence>
<dbReference type="PANTHER" id="PTHR23502:SF187">
    <property type="entry name" value="TRANSPORTER, PUTATIVE (AFU_ORTHOLOGUE AFUA_2G17840)-RELATED"/>
    <property type="match status" value="1"/>
</dbReference>
<dbReference type="GO" id="GO:0005886">
    <property type="term" value="C:plasma membrane"/>
    <property type="evidence" value="ECO:0007669"/>
    <property type="project" value="TreeGrafter"/>
</dbReference>
<dbReference type="PANTHER" id="PTHR23502">
    <property type="entry name" value="MAJOR FACILITATOR SUPERFAMILY"/>
    <property type="match status" value="1"/>
</dbReference>
<feature type="transmembrane region" description="Helical" evidence="6">
    <location>
        <begin position="405"/>
        <end position="426"/>
    </location>
</feature>
<dbReference type="Proteomes" id="UP000076722">
    <property type="component" value="Unassembled WGS sequence"/>
</dbReference>
<feature type="transmembrane region" description="Helical" evidence="6">
    <location>
        <begin position="196"/>
        <end position="215"/>
    </location>
</feature>
<evidence type="ECO:0000256" key="1">
    <source>
        <dbReference type="ARBA" id="ARBA00004141"/>
    </source>
</evidence>
<accession>A0A165AAU5</accession>
<feature type="transmembrane region" description="Helical" evidence="6">
    <location>
        <begin position="432"/>
        <end position="458"/>
    </location>
</feature>
<dbReference type="InterPro" id="IPR011701">
    <property type="entry name" value="MFS"/>
</dbReference>
<evidence type="ECO:0000313" key="8">
    <source>
        <dbReference type="Proteomes" id="UP000076722"/>
    </source>
</evidence>
<protein>
    <submittedName>
        <fullName evidence="7">Putative MFS transporter</fullName>
    </submittedName>
</protein>
<feature type="region of interest" description="Disordered" evidence="5">
    <location>
        <begin position="1"/>
        <end position="34"/>
    </location>
</feature>
<dbReference type="STRING" id="1314777.A0A165AAU5"/>
<keyword evidence="8" id="KW-1185">Reference proteome</keyword>
<dbReference type="OrthoDB" id="2585655at2759"/>
<feature type="transmembrane region" description="Helical" evidence="6">
    <location>
        <begin position="146"/>
        <end position="164"/>
    </location>
</feature>
<proteinExistence type="predicted"/>
<sequence length="536" mass="60194">MTLQDIPTLEKNAESPYAQRQSHPRVPRDLEREGEISGYKLDISASLQSPSDEKATVFEKDFASSHSKEDLKLAKDGHTILIPQPSDDPDDPLNWSPKKKYAILAVITAMSFIPDYGSSTGAVTLFQQSVLWHKTTDVINHSHAGNAFMLGAGGIFVIVFSAYFGRLPVLFWFSVIACASAPSFNSFMAFRILNGFFATVAQAGGLMFIKDLFFFHQHARAINLWDASIILSPYFGPFIGAFVTSRTTWRWTFWIYTIMTGLCLLAIVLFVDETYYDRKLTKAEQPERGTRVERIVGIAQWRSRHMRNTFYEAVRRLVAVIQKPVIAICTLYYLTTFAWVVGINTTLAIFVKPLYSFGQVQIGAFYTTPIVSAALGQLVGHFLHDAIANHYIKRHGGRFEPEIRLRAIWISEPFIVTGLVVLGFALQRDWHFMVTAVGWGLYVFGIMVTTVALQAYMLDCYPEGSGEVSGWLNFGRTTGGFVVSYFQVRWATKLGAESSFGTQAAISAFTFLLIPLLQWKGKAMRKWSGPLNFKTT</sequence>
<evidence type="ECO:0000256" key="5">
    <source>
        <dbReference type="SAM" id="MobiDB-lite"/>
    </source>
</evidence>
<dbReference type="AlphaFoldDB" id="A0A165AAU5"/>
<name>A0A165AAU5_9AGAM</name>
<gene>
    <name evidence="7" type="ORF">SISNIDRAFT_403158</name>
</gene>
<dbReference type="Pfam" id="PF07690">
    <property type="entry name" value="MFS_1"/>
    <property type="match status" value="1"/>
</dbReference>
<feature type="transmembrane region" description="Helical" evidence="6">
    <location>
        <begin position="363"/>
        <end position="384"/>
    </location>
</feature>
<evidence type="ECO:0000256" key="3">
    <source>
        <dbReference type="ARBA" id="ARBA00022989"/>
    </source>
</evidence>
<evidence type="ECO:0000313" key="7">
    <source>
        <dbReference type="EMBL" id="KZS98714.1"/>
    </source>
</evidence>
<feature type="transmembrane region" description="Helical" evidence="6">
    <location>
        <begin position="251"/>
        <end position="271"/>
    </location>
</feature>
<organism evidence="7 8">
    <name type="scientific">Sistotremastrum niveocremeum HHB9708</name>
    <dbReference type="NCBI Taxonomy" id="1314777"/>
    <lineage>
        <taxon>Eukaryota</taxon>
        <taxon>Fungi</taxon>
        <taxon>Dikarya</taxon>
        <taxon>Basidiomycota</taxon>
        <taxon>Agaricomycotina</taxon>
        <taxon>Agaricomycetes</taxon>
        <taxon>Sistotremastrales</taxon>
        <taxon>Sistotremastraceae</taxon>
        <taxon>Sertulicium</taxon>
        <taxon>Sertulicium niveocremeum</taxon>
    </lineage>
</organism>
<reference evidence="7 8" key="1">
    <citation type="journal article" date="2016" name="Mol. Biol. Evol.">
        <title>Comparative Genomics of Early-Diverging Mushroom-Forming Fungi Provides Insights into the Origins of Lignocellulose Decay Capabilities.</title>
        <authorList>
            <person name="Nagy L.G."/>
            <person name="Riley R."/>
            <person name="Tritt A."/>
            <person name="Adam C."/>
            <person name="Daum C."/>
            <person name="Floudas D."/>
            <person name="Sun H."/>
            <person name="Yadav J.S."/>
            <person name="Pangilinan J."/>
            <person name="Larsson K.H."/>
            <person name="Matsuura K."/>
            <person name="Barry K."/>
            <person name="Labutti K."/>
            <person name="Kuo R."/>
            <person name="Ohm R.A."/>
            <person name="Bhattacharya S.S."/>
            <person name="Shirouzu T."/>
            <person name="Yoshinaga Y."/>
            <person name="Martin F.M."/>
            <person name="Grigoriev I.V."/>
            <person name="Hibbett D.S."/>
        </authorList>
    </citation>
    <scope>NUCLEOTIDE SEQUENCE [LARGE SCALE GENOMIC DNA]</scope>
    <source>
        <strain evidence="7 8">HHB9708</strain>
    </source>
</reference>
<feature type="transmembrane region" description="Helical" evidence="6">
    <location>
        <begin position="227"/>
        <end position="245"/>
    </location>
</feature>
<dbReference type="SUPFAM" id="SSF103473">
    <property type="entry name" value="MFS general substrate transporter"/>
    <property type="match status" value="1"/>
</dbReference>
<dbReference type="Gene3D" id="1.20.1250.20">
    <property type="entry name" value="MFS general substrate transporter like domains"/>
    <property type="match status" value="1"/>
</dbReference>
<evidence type="ECO:0000256" key="2">
    <source>
        <dbReference type="ARBA" id="ARBA00022692"/>
    </source>
</evidence>
<keyword evidence="3 6" id="KW-1133">Transmembrane helix</keyword>
<keyword evidence="4 6" id="KW-0472">Membrane</keyword>